<evidence type="ECO:0000313" key="2">
    <source>
        <dbReference type="EMBL" id="CBY93163.1"/>
    </source>
</evidence>
<dbReference type="Proteomes" id="UP000008637">
    <property type="component" value="Chromosome"/>
</dbReference>
<reference evidence="2 3" key="1">
    <citation type="journal article" date="2011" name="J. Bacteriol.">
        <title>Complete genome sequence of Mycoplasma haemofelis, a hemotropic mycoplasma.</title>
        <authorList>
            <person name="Barker E.N."/>
            <person name="Helps C.R."/>
            <person name="Peters I.R."/>
            <person name="Darby A.C."/>
            <person name="Radford A.D."/>
            <person name="Tasker S."/>
        </authorList>
    </citation>
    <scope>NUCLEOTIDE SEQUENCE [LARGE SCALE GENOMIC DNA]</scope>
    <source>
        <strain evidence="2 3">Langford 1</strain>
    </source>
</reference>
<name>E8ZJ42_MYCHL</name>
<dbReference type="HOGENOM" id="CLU_113690_0_0_14"/>
<accession>E8ZJ42</accession>
<gene>
    <name evidence="2" type="ORF">HF1_11550</name>
</gene>
<dbReference type="KEGG" id="mha:HF1_11550"/>
<dbReference type="AlphaFoldDB" id="E8ZJ42"/>
<feature type="region of interest" description="Disordered" evidence="1">
    <location>
        <begin position="142"/>
        <end position="170"/>
    </location>
</feature>
<feature type="compositionally biased region" description="Basic and acidic residues" evidence="1">
    <location>
        <begin position="142"/>
        <end position="160"/>
    </location>
</feature>
<dbReference type="EMBL" id="FR773153">
    <property type="protein sequence ID" value="CBY93163.1"/>
    <property type="molecule type" value="Genomic_DNA"/>
</dbReference>
<proteinExistence type="predicted"/>
<evidence type="ECO:0000256" key="1">
    <source>
        <dbReference type="SAM" id="MobiDB-lite"/>
    </source>
</evidence>
<sequence>MKLGTVAASLGGASAASVAAAGGYHYLSSKNAIVSIKESLKGSRLISDLPSSSLTKQWQEEFKSAKEDISRDIEDLKGVTEEVDGGKKLESWCSRQMDLDSAKNADVLALVKKYCLVRSVSSQLSRNKKTLLGSGDEEKSKWQATYKKREERKTDRKDMGLQDAWNGKQEDKDLPKIKEWCSNHQDNDFIATEDLYTKLLKWCTVEGATEE</sequence>
<protein>
    <submittedName>
        <fullName evidence="2">Uncharacterized protein</fullName>
    </submittedName>
</protein>
<organism evidence="2 3">
    <name type="scientific">Mycoplasma haemofelis (strain Langford 1)</name>
    <name type="common">Haemobartonella felis</name>
    <dbReference type="NCBI Taxonomy" id="941640"/>
    <lineage>
        <taxon>Bacteria</taxon>
        <taxon>Bacillati</taxon>
        <taxon>Mycoplasmatota</taxon>
        <taxon>Mollicutes</taxon>
        <taxon>Mycoplasmataceae</taxon>
        <taxon>Mycoplasma</taxon>
    </lineage>
</organism>
<evidence type="ECO:0000313" key="3">
    <source>
        <dbReference type="Proteomes" id="UP000008637"/>
    </source>
</evidence>
<keyword evidence="3" id="KW-1185">Reference proteome</keyword>